<evidence type="ECO:0000259" key="1">
    <source>
        <dbReference type="Pfam" id="PF02698"/>
    </source>
</evidence>
<dbReference type="InterPro" id="IPR051599">
    <property type="entry name" value="Cell_Envelope_Assoc"/>
</dbReference>
<proteinExistence type="predicted"/>
<dbReference type="PANTHER" id="PTHR30336:SF20">
    <property type="entry name" value="DUF218 DOMAIN-CONTAINING PROTEIN"/>
    <property type="match status" value="1"/>
</dbReference>
<dbReference type="Pfam" id="PF02698">
    <property type="entry name" value="DUF218"/>
    <property type="match status" value="1"/>
</dbReference>
<dbReference type="Proteomes" id="UP000282184">
    <property type="component" value="Unassembled WGS sequence"/>
</dbReference>
<protein>
    <submittedName>
        <fullName evidence="2">YdcF family protein</fullName>
    </submittedName>
</protein>
<gene>
    <name evidence="2" type="ORF">EJV47_17710</name>
</gene>
<dbReference type="OrthoDB" id="9782395at2"/>
<feature type="domain" description="DUF218" evidence="1">
    <location>
        <begin position="36"/>
        <end position="176"/>
    </location>
</feature>
<dbReference type="AlphaFoldDB" id="A0A3S0J899"/>
<accession>A0A3S0J899</accession>
<sequence>MRHLPRLLVSTFIFWLTLHLVWTVQDGLHDTAQPADCLLVLGNTVNADGSLSDRLRARLDKALALYRGGLAPKIVVSGGLGKEGHYEGLAMGQYLVEQGVPRTSIIVDNLGNSTRATASNFAAIAARCQFRSVVVVSQFYHLSRCRYLLQQAGTFQISTAHADYYELRDVYSLLREFPAYYVAMLRQ</sequence>
<dbReference type="EMBL" id="RXOF01000011">
    <property type="protein sequence ID" value="RTQ47757.1"/>
    <property type="molecule type" value="Genomic_DNA"/>
</dbReference>
<comment type="caution">
    <text evidence="2">The sequence shown here is derived from an EMBL/GenBank/DDBJ whole genome shotgun (WGS) entry which is preliminary data.</text>
</comment>
<evidence type="ECO:0000313" key="2">
    <source>
        <dbReference type="EMBL" id="RTQ47757.1"/>
    </source>
</evidence>
<organism evidence="2 3">
    <name type="scientific">Hymenobacter gummosus</name>
    <dbReference type="NCBI Taxonomy" id="1776032"/>
    <lineage>
        <taxon>Bacteria</taxon>
        <taxon>Pseudomonadati</taxon>
        <taxon>Bacteroidota</taxon>
        <taxon>Cytophagia</taxon>
        <taxon>Cytophagales</taxon>
        <taxon>Hymenobacteraceae</taxon>
        <taxon>Hymenobacter</taxon>
    </lineage>
</organism>
<dbReference type="RefSeq" id="WP_126694516.1">
    <property type="nucleotide sequence ID" value="NZ_RXOF01000011.1"/>
</dbReference>
<reference evidence="2 3" key="1">
    <citation type="submission" date="2018-12" db="EMBL/GenBank/DDBJ databases">
        <title>Hymenobacter gummosus sp. nov., isolated from a spring.</title>
        <authorList>
            <person name="Nie L."/>
        </authorList>
    </citation>
    <scope>NUCLEOTIDE SEQUENCE [LARGE SCALE GENOMIC DNA]</scope>
    <source>
        <strain evidence="2 3">KCTC 52166</strain>
    </source>
</reference>
<dbReference type="Gene3D" id="3.40.50.620">
    <property type="entry name" value="HUPs"/>
    <property type="match status" value="1"/>
</dbReference>
<name>A0A3S0J899_9BACT</name>
<keyword evidence="3" id="KW-1185">Reference proteome</keyword>
<evidence type="ECO:0000313" key="3">
    <source>
        <dbReference type="Proteomes" id="UP000282184"/>
    </source>
</evidence>
<dbReference type="InterPro" id="IPR003848">
    <property type="entry name" value="DUF218"/>
</dbReference>
<dbReference type="InterPro" id="IPR014729">
    <property type="entry name" value="Rossmann-like_a/b/a_fold"/>
</dbReference>
<dbReference type="CDD" id="cd06259">
    <property type="entry name" value="YdcF-like"/>
    <property type="match status" value="1"/>
</dbReference>
<dbReference type="GO" id="GO:0005886">
    <property type="term" value="C:plasma membrane"/>
    <property type="evidence" value="ECO:0007669"/>
    <property type="project" value="TreeGrafter"/>
</dbReference>
<dbReference type="PANTHER" id="PTHR30336">
    <property type="entry name" value="INNER MEMBRANE PROTEIN, PROBABLE PERMEASE"/>
    <property type="match status" value="1"/>
</dbReference>